<dbReference type="EMBL" id="JACVEL010000003">
    <property type="protein sequence ID" value="MBC9812041.1"/>
    <property type="molecule type" value="Genomic_DNA"/>
</dbReference>
<evidence type="ECO:0000313" key="1">
    <source>
        <dbReference type="EMBL" id="MBC9812041.1"/>
    </source>
</evidence>
<reference evidence="1" key="1">
    <citation type="submission" date="2020-09" db="EMBL/GenBank/DDBJ databases">
        <title>Taishania pollutisoli gen. nov., sp. nov., Isolated from Tetrabromobisphenol A-Contaminated Soil.</title>
        <authorList>
            <person name="Chen Q."/>
        </authorList>
    </citation>
    <scope>NUCLEOTIDE SEQUENCE</scope>
    <source>
        <strain evidence="1">CZZ-1</strain>
    </source>
</reference>
<accession>A0A8J6TX61</accession>
<keyword evidence="2" id="KW-1185">Reference proteome</keyword>
<sequence>MIKNFLKDHFLILKIRNRFNPSVQITQRQLFLDYQKRAEKNELPAFSDTGFRVFSQFEEDGLLLFIFSVIGMENKQFVEIGSDDGVNSNSANLYFNFRWHGLFIDGNPKAIKRGKKFFSKYPHTWFYQPTFVCSKVNRENVNELITSAGFRGEIGLLSIDIDGNDYWVWDAITVVDPKVVIIETHNEFGMENIVVPYDPHYFYPGKHPVYHGASPVAMTKLANKKGYRLVGANELGSNFIFVKNGLADELIPEVSVESVLNHPSIQKGHQTFLPIKDWEYIRP</sequence>
<organism evidence="1 2">
    <name type="scientific">Taishania pollutisoli</name>
    <dbReference type="NCBI Taxonomy" id="2766479"/>
    <lineage>
        <taxon>Bacteria</taxon>
        <taxon>Pseudomonadati</taxon>
        <taxon>Bacteroidota</taxon>
        <taxon>Flavobacteriia</taxon>
        <taxon>Flavobacteriales</taxon>
        <taxon>Crocinitomicaceae</taxon>
        <taxon>Taishania</taxon>
    </lineage>
</organism>
<name>A0A8J6TX61_9FLAO</name>
<dbReference type="Proteomes" id="UP000652681">
    <property type="component" value="Unassembled WGS sequence"/>
</dbReference>
<dbReference type="AlphaFoldDB" id="A0A8J6TX61"/>
<protein>
    <recommendedName>
        <fullName evidence="3">Methyltransferase FkbM domain-containing protein</fullName>
    </recommendedName>
</protein>
<evidence type="ECO:0008006" key="3">
    <source>
        <dbReference type="Google" id="ProtNLM"/>
    </source>
</evidence>
<proteinExistence type="predicted"/>
<evidence type="ECO:0000313" key="2">
    <source>
        <dbReference type="Proteomes" id="UP000652681"/>
    </source>
</evidence>
<gene>
    <name evidence="1" type="ORF">H9Y05_06065</name>
</gene>
<dbReference type="RefSeq" id="WP_216713768.1">
    <property type="nucleotide sequence ID" value="NZ_JACVEL010000003.1"/>
</dbReference>
<comment type="caution">
    <text evidence="1">The sequence shown here is derived from an EMBL/GenBank/DDBJ whole genome shotgun (WGS) entry which is preliminary data.</text>
</comment>